<dbReference type="Proteomes" id="UP000255091">
    <property type="component" value="Unassembled WGS sequence"/>
</dbReference>
<dbReference type="EC" id="2.7.1.39" evidence="6"/>
<dbReference type="GO" id="GO:0005524">
    <property type="term" value="F:ATP binding"/>
    <property type="evidence" value="ECO:0007669"/>
    <property type="project" value="UniProtKB-KW"/>
</dbReference>
<dbReference type="InterPro" id="IPR036554">
    <property type="entry name" value="GHMP_kinase_C_sf"/>
</dbReference>
<evidence type="ECO:0000256" key="3">
    <source>
        <dbReference type="ARBA" id="ARBA00022777"/>
    </source>
</evidence>
<proteinExistence type="predicted"/>
<dbReference type="EMBL" id="UHAP01000001">
    <property type="protein sequence ID" value="SUK44944.1"/>
    <property type="molecule type" value="Genomic_DNA"/>
</dbReference>
<evidence type="ECO:0000259" key="5">
    <source>
        <dbReference type="Pfam" id="PF08544"/>
    </source>
</evidence>
<dbReference type="PANTHER" id="PTHR20861">
    <property type="entry name" value="HOMOSERINE/4-DIPHOSPHOCYTIDYL-2-C-METHYL-D-ERYTHRITOL KINASE"/>
    <property type="match status" value="1"/>
</dbReference>
<dbReference type="GO" id="GO:0004413">
    <property type="term" value="F:homoserine kinase activity"/>
    <property type="evidence" value="ECO:0007669"/>
    <property type="project" value="UniProtKB-EC"/>
</dbReference>
<feature type="domain" description="GHMP kinase C-terminal" evidence="5">
    <location>
        <begin position="43"/>
        <end position="116"/>
    </location>
</feature>
<dbReference type="Pfam" id="PF08544">
    <property type="entry name" value="GHMP_kinases_C"/>
    <property type="match status" value="1"/>
</dbReference>
<evidence type="ECO:0000256" key="2">
    <source>
        <dbReference type="ARBA" id="ARBA00022741"/>
    </source>
</evidence>
<sequence>MDVIVTIPTYELKTEASRRALPQKLTHSEAVKSSAISNTMICALAQHNYELAGKLMQQDGFHEPYRQHLIAEFDEVKTIASQHNAYATVISGAGPTILIFSRKENSGELVRALNRNVVTCHSELVDINVSVLKNELYTNRHFIL</sequence>
<dbReference type="PANTHER" id="PTHR20861:SF1">
    <property type="entry name" value="HOMOSERINE KINASE"/>
    <property type="match status" value="1"/>
</dbReference>
<dbReference type="Gene3D" id="3.30.70.890">
    <property type="entry name" value="GHMP kinase, C-terminal domain"/>
    <property type="match status" value="1"/>
</dbReference>
<dbReference type="PRINTS" id="PR00958">
    <property type="entry name" value="HOMSERKINASE"/>
</dbReference>
<name>A0A380DT52_STAAU</name>
<organism evidence="6 7">
    <name type="scientific">Staphylococcus aureus</name>
    <dbReference type="NCBI Taxonomy" id="1280"/>
    <lineage>
        <taxon>Bacteria</taxon>
        <taxon>Bacillati</taxon>
        <taxon>Bacillota</taxon>
        <taxon>Bacilli</taxon>
        <taxon>Bacillales</taxon>
        <taxon>Staphylococcaceae</taxon>
        <taxon>Staphylococcus</taxon>
    </lineage>
</organism>
<gene>
    <name evidence="6" type="primary">thrB_2</name>
    <name evidence="6" type="ORF">NCTC6133_01702</name>
</gene>
<evidence type="ECO:0000256" key="1">
    <source>
        <dbReference type="ARBA" id="ARBA00022679"/>
    </source>
</evidence>
<dbReference type="SUPFAM" id="SSF55060">
    <property type="entry name" value="GHMP Kinase, C-terminal domain"/>
    <property type="match status" value="1"/>
</dbReference>
<accession>A0A380DT52</accession>
<reference evidence="6 7" key="1">
    <citation type="submission" date="2018-06" db="EMBL/GenBank/DDBJ databases">
        <authorList>
            <consortium name="Pathogen Informatics"/>
            <person name="Doyle S."/>
        </authorList>
    </citation>
    <scope>NUCLEOTIDE SEQUENCE [LARGE SCALE GENOMIC DNA]</scope>
    <source>
        <strain evidence="6 7">NCTC6133</strain>
    </source>
</reference>
<evidence type="ECO:0000313" key="6">
    <source>
        <dbReference type="EMBL" id="SUK44944.1"/>
    </source>
</evidence>
<keyword evidence="4" id="KW-0067">ATP-binding</keyword>
<dbReference type="InterPro" id="IPR013750">
    <property type="entry name" value="GHMP_kinase_C_dom"/>
</dbReference>
<keyword evidence="3 6" id="KW-0418">Kinase</keyword>
<keyword evidence="2" id="KW-0547">Nucleotide-binding</keyword>
<keyword evidence="1 6" id="KW-0808">Transferase</keyword>
<dbReference type="AlphaFoldDB" id="A0A380DT52"/>
<evidence type="ECO:0000313" key="7">
    <source>
        <dbReference type="Proteomes" id="UP000255091"/>
    </source>
</evidence>
<evidence type="ECO:0000256" key="4">
    <source>
        <dbReference type="ARBA" id="ARBA00022840"/>
    </source>
</evidence>
<protein>
    <submittedName>
        <fullName evidence="6">Homoserine kinase</fullName>
        <ecNumber evidence="6">2.7.1.39</ecNumber>
    </submittedName>
</protein>